<gene>
    <name evidence="2" type="ORF">NF556_10890</name>
</gene>
<keyword evidence="1" id="KW-0472">Membrane</keyword>
<keyword evidence="1" id="KW-1133">Transmembrane helix</keyword>
<accession>A0ABY4YNI1</accession>
<protein>
    <submittedName>
        <fullName evidence="2">Uncharacterized protein</fullName>
    </submittedName>
</protein>
<evidence type="ECO:0000313" key="2">
    <source>
        <dbReference type="EMBL" id="USQ78167.1"/>
    </source>
</evidence>
<keyword evidence="1" id="KW-0812">Transmembrane</keyword>
<reference evidence="2" key="1">
    <citation type="submission" date="2022-06" db="EMBL/GenBank/DDBJ databases">
        <title>Ornithinimicrobium HY1793.</title>
        <authorList>
            <person name="Huang Y."/>
        </authorList>
    </citation>
    <scope>NUCLEOTIDE SEQUENCE</scope>
    <source>
        <strain evidence="2">HY1793</strain>
    </source>
</reference>
<dbReference type="EMBL" id="CP099489">
    <property type="protein sequence ID" value="USQ78167.1"/>
    <property type="molecule type" value="Genomic_DNA"/>
</dbReference>
<evidence type="ECO:0000256" key="1">
    <source>
        <dbReference type="SAM" id="Phobius"/>
    </source>
</evidence>
<proteinExistence type="predicted"/>
<sequence length="146" mass="14825">MLATTRQRVAVLAAGLLIVLALGLPWTTSTEFSTGGWYVGSTCMPNFSDGTVWCSGSFYSPGLTGGSEALSGNGTVARVFLVGALVLMIIAWIRVQPRLLLVAGGALFLGILLTGLTLLGGQLATIVAAVLLLYAALSAGGAPARA</sequence>
<dbReference type="RefSeq" id="WP_252590966.1">
    <property type="nucleotide sequence ID" value="NZ_CP099489.1"/>
</dbReference>
<keyword evidence="3" id="KW-1185">Reference proteome</keyword>
<name>A0ABY4YNI1_9MICO</name>
<feature type="transmembrane region" description="Helical" evidence="1">
    <location>
        <begin position="75"/>
        <end position="93"/>
    </location>
</feature>
<evidence type="ECO:0000313" key="3">
    <source>
        <dbReference type="Proteomes" id="UP001056455"/>
    </source>
</evidence>
<feature type="transmembrane region" description="Helical" evidence="1">
    <location>
        <begin position="126"/>
        <end position="144"/>
    </location>
</feature>
<organism evidence="2 3">
    <name type="scientific">Ornithinimicrobium faecis</name>
    <dbReference type="NCBI Taxonomy" id="2934158"/>
    <lineage>
        <taxon>Bacteria</taxon>
        <taxon>Bacillati</taxon>
        <taxon>Actinomycetota</taxon>
        <taxon>Actinomycetes</taxon>
        <taxon>Micrococcales</taxon>
        <taxon>Ornithinimicrobiaceae</taxon>
        <taxon>Ornithinimicrobium</taxon>
    </lineage>
</organism>
<feature type="transmembrane region" description="Helical" evidence="1">
    <location>
        <begin position="100"/>
        <end position="120"/>
    </location>
</feature>
<dbReference type="Proteomes" id="UP001056455">
    <property type="component" value="Chromosome"/>
</dbReference>